<feature type="region of interest" description="Disordered" evidence="3">
    <location>
        <begin position="64"/>
        <end position="83"/>
    </location>
</feature>
<feature type="compositionally biased region" description="Basic and acidic residues" evidence="3">
    <location>
        <begin position="70"/>
        <end position="83"/>
    </location>
</feature>
<evidence type="ECO:0000313" key="6">
    <source>
        <dbReference type="Proteomes" id="UP000050867"/>
    </source>
</evidence>
<comment type="caution">
    <text evidence="5">The sequence shown here is derived from an EMBL/GenBank/DDBJ whole genome shotgun (WGS) entry which is preliminary data.</text>
</comment>
<name>A0A0T6LNS3_WENVI</name>
<proteinExistence type="predicted"/>
<keyword evidence="1" id="KW-0805">Transcription regulation</keyword>
<sequence>MSESPHEGAHVQMLLGAYVLGALTPEEDRQVAAHLQRCYACGADYLEVAEAPSLLAMVGESDLLDGFAGRPERGDRRRDPEED</sequence>
<evidence type="ECO:0000256" key="3">
    <source>
        <dbReference type="SAM" id="MobiDB-lite"/>
    </source>
</evidence>
<accession>A0A0T6LNS3</accession>
<gene>
    <name evidence="5" type="ORF">AQ490_05110</name>
</gene>
<organism evidence="5 6">
    <name type="scientific">Wenjunlia vitaminophila</name>
    <name type="common">Streptomyces vitaminophilus</name>
    <dbReference type="NCBI Taxonomy" id="76728"/>
    <lineage>
        <taxon>Bacteria</taxon>
        <taxon>Bacillati</taxon>
        <taxon>Actinomycetota</taxon>
        <taxon>Actinomycetes</taxon>
        <taxon>Kitasatosporales</taxon>
        <taxon>Streptomycetaceae</taxon>
        <taxon>Wenjunlia</taxon>
    </lineage>
</organism>
<dbReference type="eggNOG" id="ENOG5031WIE">
    <property type="taxonomic scope" value="Bacteria"/>
</dbReference>
<dbReference type="Proteomes" id="UP000050867">
    <property type="component" value="Unassembled WGS sequence"/>
</dbReference>
<evidence type="ECO:0000313" key="5">
    <source>
        <dbReference type="EMBL" id="KRV47758.1"/>
    </source>
</evidence>
<dbReference type="InterPro" id="IPR027383">
    <property type="entry name" value="Znf_put"/>
</dbReference>
<keyword evidence="2" id="KW-0804">Transcription</keyword>
<reference evidence="5 6" key="1">
    <citation type="submission" date="2015-10" db="EMBL/GenBank/DDBJ databases">
        <title>Draft genome sequence of pyrrolomycin-producing Streptomyces vitaminophilus.</title>
        <authorList>
            <person name="Graham D.E."/>
            <person name="Mahan K.M."/>
            <person name="Klingeman D.M."/>
            <person name="Hettich R.L."/>
            <person name="Parry R.J."/>
        </authorList>
    </citation>
    <scope>NUCLEOTIDE SEQUENCE [LARGE SCALE GENOMIC DNA]</scope>
    <source>
        <strain evidence="5 6">ATCC 31673</strain>
    </source>
</reference>
<dbReference type="STRING" id="76728.AQ490_05110"/>
<evidence type="ECO:0000256" key="2">
    <source>
        <dbReference type="ARBA" id="ARBA00023163"/>
    </source>
</evidence>
<dbReference type="Gene3D" id="1.10.10.1320">
    <property type="entry name" value="Anti-sigma factor, zinc-finger domain"/>
    <property type="match status" value="1"/>
</dbReference>
<dbReference type="Pfam" id="PF13490">
    <property type="entry name" value="zf-HC2"/>
    <property type="match status" value="1"/>
</dbReference>
<evidence type="ECO:0000256" key="1">
    <source>
        <dbReference type="ARBA" id="ARBA00023015"/>
    </source>
</evidence>
<dbReference type="InterPro" id="IPR041916">
    <property type="entry name" value="Anti_sigma_zinc_sf"/>
</dbReference>
<dbReference type="AlphaFoldDB" id="A0A0T6LNS3"/>
<protein>
    <recommendedName>
        <fullName evidence="4">Putative zinc-finger domain-containing protein</fullName>
    </recommendedName>
</protein>
<dbReference type="EMBL" id="LLZU01000035">
    <property type="protein sequence ID" value="KRV47758.1"/>
    <property type="molecule type" value="Genomic_DNA"/>
</dbReference>
<keyword evidence="6" id="KW-1185">Reference proteome</keyword>
<dbReference type="RefSeq" id="WP_051087479.1">
    <property type="nucleotide sequence ID" value="NZ_LLZU01000035.1"/>
</dbReference>
<evidence type="ECO:0000259" key="4">
    <source>
        <dbReference type="Pfam" id="PF13490"/>
    </source>
</evidence>
<dbReference type="OrthoDB" id="4333245at2"/>
<feature type="domain" description="Putative zinc-finger" evidence="4">
    <location>
        <begin position="11"/>
        <end position="41"/>
    </location>
</feature>